<gene>
    <name evidence="1" type="ORF">HZZ13_04805</name>
</gene>
<dbReference type="SUPFAM" id="SSF49313">
    <property type="entry name" value="Cadherin-like"/>
    <property type="match status" value="1"/>
</dbReference>
<dbReference type="Pfam" id="PF05345">
    <property type="entry name" value="He_PIG"/>
    <property type="match status" value="1"/>
</dbReference>
<dbReference type="Proteomes" id="UP000807370">
    <property type="component" value="Unassembled WGS sequence"/>
</dbReference>
<dbReference type="RefSeq" id="WP_197958497.1">
    <property type="nucleotide sequence ID" value="NZ_JACCHP010000002.1"/>
</dbReference>
<sequence>MSNGYRRRWWFNGTTFTGTPPANYNGTINIKVTASDGALTASDIFALTITPVNDAPADHASQRQAGRGQ</sequence>
<evidence type="ECO:0000313" key="2">
    <source>
        <dbReference type="Proteomes" id="UP000807370"/>
    </source>
</evidence>
<dbReference type="EMBL" id="JACCHP010000002">
    <property type="protein sequence ID" value="MBH5397112.1"/>
    <property type="molecule type" value="Genomic_DNA"/>
</dbReference>
<accession>A0ABS0PJN1</accession>
<dbReference type="InterPro" id="IPR013783">
    <property type="entry name" value="Ig-like_fold"/>
</dbReference>
<proteinExistence type="predicted"/>
<protein>
    <submittedName>
        <fullName evidence="1">Uncharacterized protein</fullName>
    </submittedName>
</protein>
<evidence type="ECO:0000313" key="1">
    <source>
        <dbReference type="EMBL" id="MBH5397112.1"/>
    </source>
</evidence>
<dbReference type="Gene3D" id="2.60.40.10">
    <property type="entry name" value="Immunoglobulins"/>
    <property type="match status" value="1"/>
</dbReference>
<comment type="caution">
    <text evidence="1">The sequence shown here is derived from an EMBL/GenBank/DDBJ whole genome shotgun (WGS) entry which is preliminary data.</text>
</comment>
<dbReference type="InterPro" id="IPR015919">
    <property type="entry name" value="Cadherin-like_sf"/>
</dbReference>
<name>A0ABS0PJN1_9BRAD</name>
<reference evidence="1 2" key="1">
    <citation type="submission" date="2020-07" db="EMBL/GenBank/DDBJ databases">
        <title>Bradyrhizobium diversity isolated from nodules of indigenous legumes of Western Australia.</title>
        <authorList>
            <person name="Klepa M.S."/>
        </authorList>
    </citation>
    <scope>NUCLEOTIDE SEQUENCE [LARGE SCALE GENOMIC DNA]</scope>
    <source>
        <strain evidence="1 2">CNPSo 4010</strain>
    </source>
</reference>
<organism evidence="1 2">
    <name type="scientific">Bradyrhizobium agreste</name>
    <dbReference type="NCBI Taxonomy" id="2751811"/>
    <lineage>
        <taxon>Bacteria</taxon>
        <taxon>Pseudomonadati</taxon>
        <taxon>Pseudomonadota</taxon>
        <taxon>Alphaproteobacteria</taxon>
        <taxon>Hyphomicrobiales</taxon>
        <taxon>Nitrobacteraceae</taxon>
        <taxon>Bradyrhizobium</taxon>
    </lineage>
</organism>
<keyword evidence="2" id="KW-1185">Reference proteome</keyword>